<feature type="compositionally biased region" description="Low complexity" evidence="1">
    <location>
        <begin position="539"/>
        <end position="563"/>
    </location>
</feature>
<protein>
    <submittedName>
        <fullName evidence="2">Uncharacterized protein</fullName>
    </submittedName>
</protein>
<feature type="region of interest" description="Disordered" evidence="1">
    <location>
        <begin position="169"/>
        <end position="227"/>
    </location>
</feature>
<sequence length="563" mass="62360">MSLDANLFTLNFTPSKDDPNVTELVDSSDTPHYRKERVPGSVYTINVYDPLSQSLLASATAPAATSKHKTIELHNPSHLVELRYTGTLTFKWRFQWEEHEFEWRREECFMLRKPDPAVLVAVTKEPSGRLKTSSVQILDYNLNRFDIDDRKGLEIVILTALLTFQDSNEAYHAPPDPSTPSTTRSGFFGASRRPSDPSQPTLARQVSEGEAAPPLPPKPPPQTGAQRVAEMHALRAAQGEGTANEVQVADECVVEDYAEYAETLLKDDAMLFVTICSASAREVAKVLQVVEHTKRLRHKAGLDEDQELHQYVVYDTEKPKGPRRINLNDPAPAPHLAYAPPTSLSVHLSKIDMPELKPKADATPPRPRASMGKPPPRSELPPLAIPPDFSLGKGRKSADRPPVTEKPRKSSSAEKREERDREKERLREKEREKEREKAQRKAEKDAKKSKKASSSKPEINKSSKPQLPTSGPSGFPIYQPAPSASAYQPSPTHLGYRPPPSPSFATRPQSAFYGGGTFDPYTTPPPNNPSAPRPRPMSYYGPGPYNNAGGPTTPGFHPGFLRP</sequence>
<dbReference type="Proteomes" id="UP000053257">
    <property type="component" value="Unassembled WGS sequence"/>
</dbReference>
<keyword evidence="3" id="KW-1185">Reference proteome</keyword>
<dbReference type="EMBL" id="KN840650">
    <property type="protein sequence ID" value="KIP02839.1"/>
    <property type="molecule type" value="Genomic_DNA"/>
</dbReference>
<accession>A0A0C3NE26</accession>
<feature type="compositionally biased region" description="Low complexity" evidence="1">
    <location>
        <begin position="478"/>
        <end position="491"/>
    </location>
</feature>
<organism evidence="2 3">
    <name type="scientific">Phlebiopsis gigantea (strain 11061_1 CR5-6)</name>
    <name type="common">White-rot fungus</name>
    <name type="synonym">Peniophora gigantea</name>
    <dbReference type="NCBI Taxonomy" id="745531"/>
    <lineage>
        <taxon>Eukaryota</taxon>
        <taxon>Fungi</taxon>
        <taxon>Dikarya</taxon>
        <taxon>Basidiomycota</taxon>
        <taxon>Agaricomycotina</taxon>
        <taxon>Agaricomycetes</taxon>
        <taxon>Polyporales</taxon>
        <taxon>Phanerochaetaceae</taxon>
        <taxon>Phlebiopsis</taxon>
    </lineage>
</organism>
<dbReference type="OrthoDB" id="3357341at2759"/>
<feature type="compositionally biased region" description="Pro residues" evidence="1">
    <location>
        <begin position="373"/>
        <end position="385"/>
    </location>
</feature>
<proteinExistence type="predicted"/>
<feature type="compositionally biased region" description="Pro residues" evidence="1">
    <location>
        <begin position="213"/>
        <end position="222"/>
    </location>
</feature>
<feature type="compositionally biased region" description="Polar residues" evidence="1">
    <location>
        <begin position="460"/>
        <end position="472"/>
    </location>
</feature>
<evidence type="ECO:0000313" key="2">
    <source>
        <dbReference type="EMBL" id="KIP02839.1"/>
    </source>
</evidence>
<evidence type="ECO:0000256" key="1">
    <source>
        <dbReference type="SAM" id="MobiDB-lite"/>
    </source>
</evidence>
<dbReference type="AlphaFoldDB" id="A0A0C3NE26"/>
<gene>
    <name evidence="2" type="ORF">PHLGIDRAFT_37718</name>
</gene>
<name>A0A0C3NE26_PHLG1</name>
<dbReference type="HOGENOM" id="CLU_024142_0_0_1"/>
<feature type="region of interest" description="Disordered" evidence="1">
    <location>
        <begin position="317"/>
        <end position="340"/>
    </location>
</feature>
<evidence type="ECO:0000313" key="3">
    <source>
        <dbReference type="Proteomes" id="UP000053257"/>
    </source>
</evidence>
<dbReference type="STRING" id="745531.A0A0C3NE26"/>
<reference evidence="2 3" key="1">
    <citation type="journal article" date="2014" name="PLoS Genet.">
        <title>Analysis of the Phlebiopsis gigantea genome, transcriptome and secretome provides insight into its pioneer colonization strategies of wood.</title>
        <authorList>
            <person name="Hori C."/>
            <person name="Ishida T."/>
            <person name="Igarashi K."/>
            <person name="Samejima M."/>
            <person name="Suzuki H."/>
            <person name="Master E."/>
            <person name="Ferreira P."/>
            <person name="Ruiz-Duenas F.J."/>
            <person name="Held B."/>
            <person name="Canessa P."/>
            <person name="Larrondo L.F."/>
            <person name="Schmoll M."/>
            <person name="Druzhinina I.S."/>
            <person name="Kubicek C.P."/>
            <person name="Gaskell J.A."/>
            <person name="Kersten P."/>
            <person name="St John F."/>
            <person name="Glasner J."/>
            <person name="Sabat G."/>
            <person name="Splinter BonDurant S."/>
            <person name="Syed K."/>
            <person name="Yadav J."/>
            <person name="Mgbeahuruike A.C."/>
            <person name="Kovalchuk A."/>
            <person name="Asiegbu F.O."/>
            <person name="Lackner G."/>
            <person name="Hoffmeister D."/>
            <person name="Rencoret J."/>
            <person name="Gutierrez A."/>
            <person name="Sun H."/>
            <person name="Lindquist E."/>
            <person name="Barry K."/>
            <person name="Riley R."/>
            <person name="Grigoriev I.V."/>
            <person name="Henrissat B."/>
            <person name="Kues U."/>
            <person name="Berka R.M."/>
            <person name="Martinez A.T."/>
            <person name="Covert S.F."/>
            <person name="Blanchette R.A."/>
            <person name="Cullen D."/>
        </authorList>
    </citation>
    <scope>NUCLEOTIDE SEQUENCE [LARGE SCALE GENOMIC DNA]</scope>
    <source>
        <strain evidence="2 3">11061_1 CR5-6</strain>
    </source>
</reference>
<feature type="compositionally biased region" description="Basic and acidic residues" evidence="1">
    <location>
        <begin position="396"/>
        <end position="446"/>
    </location>
</feature>
<feature type="compositionally biased region" description="Pro residues" evidence="1">
    <location>
        <begin position="522"/>
        <end position="535"/>
    </location>
</feature>
<feature type="region of interest" description="Disordered" evidence="1">
    <location>
        <begin position="356"/>
        <end position="563"/>
    </location>
</feature>